<dbReference type="Pfam" id="PF13640">
    <property type="entry name" value="2OG-FeII_Oxy_3"/>
    <property type="match status" value="1"/>
</dbReference>
<evidence type="ECO:0000259" key="1">
    <source>
        <dbReference type="Pfam" id="PF13640"/>
    </source>
</evidence>
<comment type="caution">
    <text evidence="2">The sequence shown here is derived from an EMBL/GenBank/DDBJ whole genome shotgun (WGS) entry which is preliminary data.</text>
</comment>
<keyword evidence="3" id="KW-1185">Reference proteome</keyword>
<accession>A0AAD6XUD9</accession>
<organism evidence="2 3">
    <name type="scientific">Mycena belliarum</name>
    <dbReference type="NCBI Taxonomy" id="1033014"/>
    <lineage>
        <taxon>Eukaryota</taxon>
        <taxon>Fungi</taxon>
        <taxon>Dikarya</taxon>
        <taxon>Basidiomycota</taxon>
        <taxon>Agaricomycotina</taxon>
        <taxon>Agaricomycetes</taxon>
        <taxon>Agaricomycetidae</taxon>
        <taxon>Agaricales</taxon>
        <taxon>Marasmiineae</taxon>
        <taxon>Mycenaceae</taxon>
        <taxon>Mycena</taxon>
    </lineage>
</organism>
<feature type="domain" description="Prolyl 4-hydroxylase alpha subunit Fe(2+) 2OG dioxygenase" evidence="1">
    <location>
        <begin position="143"/>
        <end position="237"/>
    </location>
</feature>
<dbReference type="EMBL" id="JARJCN010000016">
    <property type="protein sequence ID" value="KAJ7093401.1"/>
    <property type="molecule type" value="Genomic_DNA"/>
</dbReference>
<reference evidence="2" key="1">
    <citation type="submission" date="2023-03" db="EMBL/GenBank/DDBJ databases">
        <title>Massive genome expansion in bonnet fungi (Mycena s.s.) driven by repeated elements and novel gene families across ecological guilds.</title>
        <authorList>
            <consortium name="Lawrence Berkeley National Laboratory"/>
            <person name="Harder C.B."/>
            <person name="Miyauchi S."/>
            <person name="Viragh M."/>
            <person name="Kuo A."/>
            <person name="Thoen E."/>
            <person name="Andreopoulos B."/>
            <person name="Lu D."/>
            <person name="Skrede I."/>
            <person name="Drula E."/>
            <person name="Henrissat B."/>
            <person name="Morin E."/>
            <person name="Kohler A."/>
            <person name="Barry K."/>
            <person name="LaButti K."/>
            <person name="Morin E."/>
            <person name="Salamov A."/>
            <person name="Lipzen A."/>
            <person name="Mereny Z."/>
            <person name="Hegedus B."/>
            <person name="Baldrian P."/>
            <person name="Stursova M."/>
            <person name="Weitz H."/>
            <person name="Taylor A."/>
            <person name="Grigoriev I.V."/>
            <person name="Nagy L.G."/>
            <person name="Martin F."/>
            <person name="Kauserud H."/>
        </authorList>
    </citation>
    <scope>NUCLEOTIDE SEQUENCE</scope>
    <source>
        <strain evidence="2">CBHHK173m</strain>
    </source>
</reference>
<dbReference type="PANTHER" id="PTHR33099">
    <property type="entry name" value="FE2OG DIOXYGENASE DOMAIN-CONTAINING PROTEIN"/>
    <property type="match status" value="1"/>
</dbReference>
<dbReference type="PANTHER" id="PTHR33099:SF14">
    <property type="entry name" value="PROLYL 4-HYDROXYLASE ALPHA SUBUNIT FE(2+) 2OG DIOXYGENASE DOMAIN-CONTAINING PROTEIN"/>
    <property type="match status" value="1"/>
</dbReference>
<sequence length="481" mass="52068">MSNEAGSILAVNQDTRIADHLKVLRESLSMHVPYTGGVHPVKPEDLVVYYATDDKDNARAINLSNATEARLLEMAAACEPAPFGANQVNVLDESYRKAGKMDLSKFAARFDVVASGLLDAISPDILDGQNAANEQVLRAEMYKLNVYGPGSFFKAHKDTPRSEDMIGSLVVVFPTAHKGGELTLSHGQTTWTFDSAAEIAAHAPPSAAAVAYVAFFSDVTHAVEPVLEGHRVTLTYNLFLANRPTHANGSAVGHRIPPAPEHTFQDTLHALLADSTFLPAGGLLAFGLAHQYPMPTPPKLIWANGKHTLDMSASSFAPVLQMLKGSDARIRTSSERAGLTTHVKMLYNSGENDCGGGHDVLADYVLDTENVNDEHISLEEEIEKHGVILQRGKERMSYLSKKGLRKEGYTRRYMTTDEPEKERDAPVAVHWVTMITEANRVGSHYVRYGNEASLGHVYGNAALFVSVPAVGEGVRAAGVSA</sequence>
<name>A0AAD6XUD9_9AGAR</name>
<dbReference type="InterPro" id="IPR044862">
    <property type="entry name" value="Pro_4_hyd_alph_FE2OG_OXY"/>
</dbReference>
<evidence type="ECO:0000313" key="2">
    <source>
        <dbReference type="EMBL" id="KAJ7093401.1"/>
    </source>
</evidence>
<proteinExistence type="predicted"/>
<evidence type="ECO:0000313" key="3">
    <source>
        <dbReference type="Proteomes" id="UP001222325"/>
    </source>
</evidence>
<dbReference type="Proteomes" id="UP001222325">
    <property type="component" value="Unassembled WGS sequence"/>
</dbReference>
<dbReference type="AlphaFoldDB" id="A0AAD6XUD9"/>
<gene>
    <name evidence="2" type="ORF">B0H15DRAFT_905261</name>
</gene>
<protein>
    <recommendedName>
        <fullName evidence="1">Prolyl 4-hydroxylase alpha subunit Fe(2+) 2OG dioxygenase domain-containing protein</fullName>
    </recommendedName>
</protein>
<dbReference type="Gene3D" id="2.60.120.620">
    <property type="entry name" value="q2cbj1_9rhob like domain"/>
    <property type="match status" value="1"/>
</dbReference>